<dbReference type="GO" id="GO:0007059">
    <property type="term" value="P:chromosome segregation"/>
    <property type="evidence" value="ECO:0007669"/>
    <property type="project" value="TreeGrafter"/>
</dbReference>
<proteinExistence type="predicted"/>
<feature type="compositionally biased region" description="Low complexity" evidence="11">
    <location>
        <begin position="23"/>
        <end position="41"/>
    </location>
</feature>
<dbReference type="GO" id="GO:0000444">
    <property type="term" value="C:MIS12/MIND type complex"/>
    <property type="evidence" value="ECO:0007669"/>
    <property type="project" value="InterPro"/>
</dbReference>
<keyword evidence="9" id="KW-0137">Centromere</keyword>
<keyword evidence="5" id="KW-0498">Mitosis</keyword>
<name>A0AAN6F0T5_EXODE</name>
<evidence type="ECO:0000256" key="1">
    <source>
        <dbReference type="ARBA" id="ARBA00004123"/>
    </source>
</evidence>
<evidence type="ECO:0000256" key="6">
    <source>
        <dbReference type="ARBA" id="ARBA00022838"/>
    </source>
</evidence>
<feature type="region of interest" description="Disordered" evidence="11">
    <location>
        <begin position="22"/>
        <end position="41"/>
    </location>
</feature>
<keyword evidence="10" id="KW-0175">Coiled coil</keyword>
<keyword evidence="3" id="KW-0158">Chromosome</keyword>
<evidence type="ECO:0000256" key="11">
    <source>
        <dbReference type="SAM" id="MobiDB-lite"/>
    </source>
</evidence>
<dbReference type="GO" id="GO:0005634">
    <property type="term" value="C:nucleus"/>
    <property type="evidence" value="ECO:0007669"/>
    <property type="project" value="UniProtKB-SubCell"/>
</dbReference>
<dbReference type="GO" id="GO:0051301">
    <property type="term" value="P:cell division"/>
    <property type="evidence" value="ECO:0007669"/>
    <property type="project" value="UniProtKB-KW"/>
</dbReference>
<dbReference type="Pfam" id="PF03980">
    <property type="entry name" value="Nnf1"/>
    <property type="match status" value="1"/>
</dbReference>
<organism evidence="12 13">
    <name type="scientific">Exophiala dermatitidis</name>
    <name type="common">Black yeast-like fungus</name>
    <name type="synonym">Wangiella dermatitidis</name>
    <dbReference type="NCBI Taxonomy" id="5970"/>
    <lineage>
        <taxon>Eukaryota</taxon>
        <taxon>Fungi</taxon>
        <taxon>Dikarya</taxon>
        <taxon>Ascomycota</taxon>
        <taxon>Pezizomycotina</taxon>
        <taxon>Eurotiomycetes</taxon>
        <taxon>Chaetothyriomycetidae</taxon>
        <taxon>Chaetothyriales</taxon>
        <taxon>Herpotrichiellaceae</taxon>
        <taxon>Exophiala</taxon>
    </lineage>
</organism>
<keyword evidence="8" id="KW-0131">Cell cycle</keyword>
<evidence type="ECO:0000256" key="10">
    <source>
        <dbReference type="SAM" id="Coils"/>
    </source>
</evidence>
<dbReference type="PANTHER" id="PTHR15459">
    <property type="entry name" value="POLYAMINE-MODULATED FACTOR 1"/>
    <property type="match status" value="1"/>
</dbReference>
<evidence type="ECO:0000256" key="8">
    <source>
        <dbReference type="ARBA" id="ARBA00023306"/>
    </source>
</evidence>
<dbReference type="PANTHER" id="PTHR15459:SF3">
    <property type="entry name" value="POLYAMINE-MODULATED FACTOR 1"/>
    <property type="match status" value="1"/>
</dbReference>
<accession>A0AAN6F0T5</accession>
<evidence type="ECO:0000256" key="5">
    <source>
        <dbReference type="ARBA" id="ARBA00022776"/>
    </source>
</evidence>
<keyword evidence="7" id="KW-0539">Nucleus</keyword>
<evidence type="ECO:0000313" key="12">
    <source>
        <dbReference type="EMBL" id="KAJ8994324.1"/>
    </source>
</evidence>
<comment type="subcellular location">
    <subcellularLocation>
        <location evidence="2">Chromosome</location>
        <location evidence="2">Centromere</location>
        <location evidence="2">Kinetochore</location>
    </subcellularLocation>
    <subcellularLocation>
        <location evidence="1">Nucleus</location>
    </subcellularLocation>
</comment>
<dbReference type="InterPro" id="IPR007128">
    <property type="entry name" value="PMF1/Nnf1"/>
</dbReference>
<evidence type="ECO:0000313" key="13">
    <source>
        <dbReference type="Proteomes" id="UP001161757"/>
    </source>
</evidence>
<keyword evidence="4" id="KW-0132">Cell division</keyword>
<evidence type="ECO:0000256" key="4">
    <source>
        <dbReference type="ARBA" id="ARBA00022618"/>
    </source>
</evidence>
<gene>
    <name evidence="12" type="ORF">HRR80_001046</name>
</gene>
<keyword evidence="6" id="KW-0995">Kinetochore</keyword>
<evidence type="ECO:0000256" key="3">
    <source>
        <dbReference type="ARBA" id="ARBA00022454"/>
    </source>
</evidence>
<reference evidence="12" key="1">
    <citation type="submission" date="2023-01" db="EMBL/GenBank/DDBJ databases">
        <title>Exophiala dermititidis isolated from Cystic Fibrosis Patient.</title>
        <authorList>
            <person name="Kurbessoian T."/>
            <person name="Crocker A."/>
            <person name="Murante D."/>
            <person name="Hogan D.A."/>
            <person name="Stajich J.E."/>
        </authorList>
    </citation>
    <scope>NUCLEOTIDE SEQUENCE</scope>
    <source>
        <strain evidence="12">Ex8</strain>
    </source>
</reference>
<dbReference type="Proteomes" id="UP001161757">
    <property type="component" value="Unassembled WGS sequence"/>
</dbReference>
<feature type="coiled-coil region" evidence="10">
    <location>
        <begin position="171"/>
        <end position="209"/>
    </location>
</feature>
<evidence type="ECO:0008006" key="14">
    <source>
        <dbReference type="Google" id="ProtNLM"/>
    </source>
</evidence>
<sequence>MLLNAPALTRSNHAPTQITQLMAGRGSASPSPAPEAPVAATPGPRAAALQKVFAGALSSSIKANSYANFSSCFPTPAKYCPTALEGVWRQLNARLEEECTRDFEKILEERRVVEGLNQWDGMIEEARRRKNRAVEGDVPDRPLHTLSAYELYTANLTPYLQQATQELEGKLQSTQDDNAKLMTTIEQQRAELEQLLNGLEMAIKDIEGAVQALPTADQGGVEGLRNHVWEIEQELSAHR</sequence>
<evidence type="ECO:0000256" key="2">
    <source>
        <dbReference type="ARBA" id="ARBA00004629"/>
    </source>
</evidence>
<evidence type="ECO:0000256" key="7">
    <source>
        <dbReference type="ARBA" id="ARBA00023242"/>
    </source>
</evidence>
<dbReference type="EMBL" id="JAJGCB010000002">
    <property type="protein sequence ID" value="KAJ8994324.1"/>
    <property type="molecule type" value="Genomic_DNA"/>
</dbReference>
<comment type="caution">
    <text evidence="12">The sequence shown here is derived from an EMBL/GenBank/DDBJ whole genome shotgun (WGS) entry which is preliminary data.</text>
</comment>
<protein>
    <recommendedName>
        <fullName evidence="14">MIND kinetochore complex component Nnf1</fullName>
    </recommendedName>
</protein>
<evidence type="ECO:0000256" key="9">
    <source>
        <dbReference type="ARBA" id="ARBA00023328"/>
    </source>
</evidence>
<dbReference type="AlphaFoldDB" id="A0AAN6F0T5"/>